<feature type="domain" description="Protein kinase" evidence="1">
    <location>
        <begin position="58"/>
        <end position="347"/>
    </location>
</feature>
<dbReference type="AlphaFoldDB" id="A0A815P3R7"/>
<dbReference type="InterPro" id="IPR027417">
    <property type="entry name" value="P-loop_NTPase"/>
</dbReference>
<evidence type="ECO:0000313" key="2">
    <source>
        <dbReference type="EMBL" id="CAF1443742.1"/>
    </source>
</evidence>
<dbReference type="EMBL" id="CAJNOT010004744">
    <property type="protein sequence ID" value="CAF1443742.1"/>
    <property type="molecule type" value="Genomic_DNA"/>
</dbReference>
<dbReference type="PANTHER" id="PTHR26392:SF92">
    <property type="entry name" value="PROTEIN KINASE DOMAIN-CONTAINING PROTEIN"/>
    <property type="match status" value="1"/>
</dbReference>
<dbReference type="Pfam" id="PF00069">
    <property type="entry name" value="Pkinase"/>
    <property type="match status" value="1"/>
</dbReference>
<sequence length="347" mass="40279">MRDETHVNDALNTEYDALKYSRKKIVLAVLGCAKSAKSSFINYLLEEKIYPVDTLSATARVTRIIYGSQWKVYLEGEQGEEINDIDSLYRKAIELIVLKGDDRNDETKCKMKVIIELPIKQLKNVELWDLPGLNENPVLDGIVSTILSDVDLVFALLPINGGVLSDFLNNIKKCLIHNPNVSGVMNETHNNDRNIARFQRQMIMEIVNGLHYLHNRTRIHRDIKPTNILVRKCEPPVFLISGLSFLRDLSCSIKDTPYHMAPELTNVDNLTNDSTQPMVNRRWQRCPDAKCFYGYHHFTRYYHHDDRDDDSIRFYNKFVRNRDLDADLFDDSESRFYGHFDNICKCV</sequence>
<dbReference type="InterPro" id="IPR045063">
    <property type="entry name" value="Dynamin_N"/>
</dbReference>
<dbReference type="Proteomes" id="UP000663864">
    <property type="component" value="Unassembled WGS sequence"/>
</dbReference>
<dbReference type="PANTHER" id="PTHR26392">
    <property type="entry name" value="MITOGEN-ACTIVATED PROTEIN KINASE KINASE KINASE 7-RELATED"/>
    <property type="match status" value="1"/>
</dbReference>
<dbReference type="SUPFAM" id="SSF56112">
    <property type="entry name" value="Protein kinase-like (PK-like)"/>
    <property type="match status" value="1"/>
</dbReference>
<dbReference type="InterPro" id="IPR011009">
    <property type="entry name" value="Kinase-like_dom_sf"/>
</dbReference>
<protein>
    <recommendedName>
        <fullName evidence="1">Protein kinase domain-containing protein</fullName>
    </recommendedName>
</protein>
<comment type="caution">
    <text evidence="2">The sequence shown here is derived from an EMBL/GenBank/DDBJ whole genome shotgun (WGS) entry which is preliminary data.</text>
</comment>
<dbReference type="Pfam" id="PF00350">
    <property type="entry name" value="Dynamin_N"/>
    <property type="match status" value="1"/>
</dbReference>
<gene>
    <name evidence="2" type="ORF">ZHD862_LOCUS34944</name>
</gene>
<evidence type="ECO:0000259" key="1">
    <source>
        <dbReference type="PROSITE" id="PS50011"/>
    </source>
</evidence>
<dbReference type="CDD" id="cd00882">
    <property type="entry name" value="Ras_like_GTPase"/>
    <property type="match status" value="1"/>
</dbReference>
<accession>A0A815P3R7</accession>
<dbReference type="Gene3D" id="3.40.50.300">
    <property type="entry name" value="P-loop containing nucleotide triphosphate hydrolases"/>
    <property type="match status" value="1"/>
</dbReference>
<proteinExistence type="predicted"/>
<dbReference type="GO" id="GO:0005524">
    <property type="term" value="F:ATP binding"/>
    <property type="evidence" value="ECO:0007669"/>
    <property type="project" value="InterPro"/>
</dbReference>
<name>A0A815P3R7_9BILA</name>
<dbReference type="GO" id="GO:0004672">
    <property type="term" value="F:protein kinase activity"/>
    <property type="evidence" value="ECO:0007669"/>
    <property type="project" value="InterPro"/>
</dbReference>
<evidence type="ECO:0000313" key="3">
    <source>
        <dbReference type="Proteomes" id="UP000663864"/>
    </source>
</evidence>
<dbReference type="Gene3D" id="1.10.510.10">
    <property type="entry name" value="Transferase(Phosphotransferase) domain 1"/>
    <property type="match status" value="1"/>
</dbReference>
<dbReference type="SUPFAM" id="SSF52540">
    <property type="entry name" value="P-loop containing nucleoside triphosphate hydrolases"/>
    <property type="match status" value="1"/>
</dbReference>
<dbReference type="InterPro" id="IPR000719">
    <property type="entry name" value="Prot_kinase_dom"/>
</dbReference>
<reference evidence="2" key="1">
    <citation type="submission" date="2021-02" db="EMBL/GenBank/DDBJ databases">
        <authorList>
            <person name="Nowell W R."/>
        </authorList>
    </citation>
    <scope>NUCLEOTIDE SEQUENCE</scope>
</reference>
<dbReference type="PROSITE" id="PS50011">
    <property type="entry name" value="PROTEIN_KINASE_DOM"/>
    <property type="match status" value="1"/>
</dbReference>
<organism evidence="2 3">
    <name type="scientific">Rotaria sordida</name>
    <dbReference type="NCBI Taxonomy" id="392033"/>
    <lineage>
        <taxon>Eukaryota</taxon>
        <taxon>Metazoa</taxon>
        <taxon>Spiralia</taxon>
        <taxon>Gnathifera</taxon>
        <taxon>Rotifera</taxon>
        <taxon>Eurotatoria</taxon>
        <taxon>Bdelloidea</taxon>
        <taxon>Philodinida</taxon>
        <taxon>Philodinidae</taxon>
        <taxon>Rotaria</taxon>
    </lineage>
</organism>